<dbReference type="Gene3D" id="2.60.120.260">
    <property type="entry name" value="Galactose-binding domain-like"/>
    <property type="match status" value="1"/>
</dbReference>
<keyword evidence="11" id="KW-1185">Reference proteome</keyword>
<evidence type="ECO:0000259" key="6">
    <source>
        <dbReference type="Pfam" id="PF02836"/>
    </source>
</evidence>
<evidence type="ECO:0000256" key="3">
    <source>
        <dbReference type="ARBA" id="ARBA00023295"/>
    </source>
</evidence>
<dbReference type="RefSeq" id="WP_322610318.1">
    <property type="nucleotide sequence ID" value="NZ_JARVCO010000012.1"/>
</dbReference>
<comment type="similarity">
    <text evidence="1">Belongs to the glycosyl hydrolase 2 family.</text>
</comment>
<dbReference type="Gene3D" id="3.20.20.80">
    <property type="entry name" value="Glycosidases"/>
    <property type="match status" value="1"/>
</dbReference>
<dbReference type="InterPro" id="IPR051913">
    <property type="entry name" value="GH2_Domain-Containing"/>
</dbReference>
<dbReference type="InterPro" id="IPR006101">
    <property type="entry name" value="Glyco_hydro_2"/>
</dbReference>
<dbReference type="InterPro" id="IPR017853">
    <property type="entry name" value="GH"/>
</dbReference>
<keyword evidence="3" id="KW-0326">Glycosidase</keyword>
<proteinExistence type="inferred from homology"/>
<dbReference type="SUPFAM" id="SSF51445">
    <property type="entry name" value="(Trans)glycosidases"/>
    <property type="match status" value="1"/>
</dbReference>
<feature type="chain" id="PRO_5046708510" evidence="4">
    <location>
        <begin position="19"/>
        <end position="799"/>
    </location>
</feature>
<evidence type="ECO:0000256" key="1">
    <source>
        <dbReference type="ARBA" id="ARBA00007401"/>
    </source>
</evidence>
<dbReference type="SUPFAM" id="SSF49303">
    <property type="entry name" value="beta-Galactosidase/glucuronidase domain"/>
    <property type="match status" value="1"/>
</dbReference>
<dbReference type="Proteomes" id="UP001290861">
    <property type="component" value="Unassembled WGS sequence"/>
</dbReference>
<sequence>MKRLLIFLGITCVLSVHAERLNFSSDWKFSLNDPAGAKRADFDDSGWRTLDVPHDWSVEFAFSQENPGRNAWLPGGIAWYRKTVDVPAEDAGKVFEIQFDGVYRHAEVYVNGAFVGRQFDGYTSFYFDITEFVRPGQENVVAVRVDNHDVPNCRWYSGSGIYRQVWLTKKTPVHVKNWGTYITTPEITDRSAEVSVKTELANKGRAETFELETVVFDPAGREVARAVSSGKITSEFEAKQSLTVENPQRWSVDSPLLYSTESRVKVGGKTVDVYRSTFGIRSFRFDGKKGFFLNGKNMKLKGVCLHHDMGTVGAAVPLEMWERRLRNLKALGCNAIRTAHNPMAPEFMDLCDRMGFLVMDEFVDKWEHHIRPNADPLNDPKFAEPNFRKEWKKNFEQTIRRDRNHPSVIIWSVGNENYPAGSEKQNQGLKEYCNFVRTIDPTRPVVSGMERGLDKDPSEKVDDILESTQYMDLIGMNYGEQWVKRIGHRNPGKAFVSTESYVYYNSTEFKRWDLVERSPWFDVLENEFNAGLFLWSGTRYLGEVSKSKDWPRINGGSSALLDMASFKTVNGYFYEALWSDRPTVSIAVYDEMKPIESFRCWGSPARRMIWNFKNGESLNLVTFTNCEFVELYLNGRKIGKQKLSDFSNRIMNWYDIEFEPGELKAVGINNGKPVCEFSLQTAGEPARIKATADRETIRPGGVVQVEVQLTDEAGVPVKHDDRLLSFSVRGGEVLGLDFGTMGAEDHFTEKKHRRTDEGRCLAIVKGGSAEAVQIRIESKGLAPVELQIPVERKVVEKCR</sequence>
<dbReference type="Pfam" id="PF18565">
    <property type="entry name" value="Glyco_hydro2_C5"/>
    <property type="match status" value="1"/>
</dbReference>
<dbReference type="InterPro" id="IPR008979">
    <property type="entry name" value="Galactose-bd-like_sf"/>
</dbReference>
<keyword evidence="2 10" id="KW-0378">Hydrolase</keyword>
<dbReference type="EMBL" id="JARVCO010000012">
    <property type="protein sequence ID" value="MDZ8120544.1"/>
    <property type="molecule type" value="Genomic_DNA"/>
</dbReference>
<feature type="domain" description="Glycoside hydrolase family 2 catalytic" evidence="6">
    <location>
        <begin position="289"/>
        <end position="478"/>
    </location>
</feature>
<evidence type="ECO:0000313" key="11">
    <source>
        <dbReference type="Proteomes" id="UP001290861"/>
    </source>
</evidence>
<evidence type="ECO:0000256" key="4">
    <source>
        <dbReference type="SAM" id="SignalP"/>
    </source>
</evidence>
<feature type="domain" description="Glycoside hydrolase family 2" evidence="9">
    <location>
        <begin position="688"/>
        <end position="786"/>
    </location>
</feature>
<dbReference type="Pfam" id="PF16355">
    <property type="entry name" value="DUF4982"/>
    <property type="match status" value="1"/>
</dbReference>
<dbReference type="PANTHER" id="PTHR42732">
    <property type="entry name" value="BETA-GALACTOSIDASE"/>
    <property type="match status" value="1"/>
</dbReference>
<name>A0ABU5N285_9BACT</name>
<dbReference type="InterPro" id="IPR013783">
    <property type="entry name" value="Ig-like_fold"/>
</dbReference>
<dbReference type="Pfam" id="PF00703">
    <property type="entry name" value="Glyco_hydro_2"/>
    <property type="match status" value="1"/>
</dbReference>
<feature type="domain" description="Glycosyl hydrolases family 2 sugar binding" evidence="7">
    <location>
        <begin position="76"/>
        <end position="170"/>
    </location>
</feature>
<evidence type="ECO:0000259" key="9">
    <source>
        <dbReference type="Pfam" id="PF18565"/>
    </source>
</evidence>
<dbReference type="PRINTS" id="PR00132">
    <property type="entry name" value="GLHYDRLASE2"/>
</dbReference>
<protein>
    <submittedName>
        <fullName evidence="10">Glycoside hydrolase family 2 TIM barrel-domain containing protein</fullName>
    </submittedName>
</protein>
<dbReference type="InterPro" id="IPR006102">
    <property type="entry name" value="Ig-like_GH2"/>
</dbReference>
<evidence type="ECO:0000256" key="2">
    <source>
        <dbReference type="ARBA" id="ARBA00022801"/>
    </source>
</evidence>
<evidence type="ECO:0000259" key="7">
    <source>
        <dbReference type="Pfam" id="PF02837"/>
    </source>
</evidence>
<feature type="domain" description="Glycoside hydrolase family 2 immunoglobulin-like beta-sandwich" evidence="5">
    <location>
        <begin position="181"/>
        <end position="281"/>
    </location>
</feature>
<dbReference type="InterPro" id="IPR040605">
    <property type="entry name" value="Glyco_hydro2_dom5"/>
</dbReference>
<reference evidence="10 11" key="1">
    <citation type="journal article" date="2024" name="Appl. Environ. Microbiol.">
        <title>Pontiella agarivorans sp. nov., a novel marine anaerobic bacterium capable of degrading macroalgal polysaccharides and fixing nitrogen.</title>
        <authorList>
            <person name="Liu N."/>
            <person name="Kivenson V."/>
            <person name="Peng X."/>
            <person name="Cui Z."/>
            <person name="Lankiewicz T.S."/>
            <person name="Gosselin K.M."/>
            <person name="English C.J."/>
            <person name="Blair E.M."/>
            <person name="O'Malley M.A."/>
            <person name="Valentine D.L."/>
        </authorList>
    </citation>
    <scope>NUCLEOTIDE SEQUENCE [LARGE SCALE GENOMIC DNA]</scope>
    <source>
        <strain evidence="10 11">NLcol2</strain>
    </source>
</reference>
<dbReference type="InterPro" id="IPR036156">
    <property type="entry name" value="Beta-gal/glucu_dom_sf"/>
</dbReference>
<gene>
    <name evidence="10" type="ORF">P9H32_18095</name>
</gene>
<comment type="caution">
    <text evidence="10">The sequence shown here is derived from an EMBL/GenBank/DDBJ whole genome shotgun (WGS) entry which is preliminary data.</text>
</comment>
<dbReference type="InterPro" id="IPR006104">
    <property type="entry name" value="Glyco_hydro_2_N"/>
</dbReference>
<evidence type="ECO:0000259" key="5">
    <source>
        <dbReference type="Pfam" id="PF00703"/>
    </source>
</evidence>
<dbReference type="InterPro" id="IPR023232">
    <property type="entry name" value="Glyco_hydro_2_AS"/>
</dbReference>
<dbReference type="Pfam" id="PF02836">
    <property type="entry name" value="Glyco_hydro_2_C"/>
    <property type="match status" value="1"/>
</dbReference>
<dbReference type="PANTHER" id="PTHR42732:SF1">
    <property type="entry name" value="BETA-MANNOSIDASE"/>
    <property type="match status" value="1"/>
</dbReference>
<dbReference type="PROSITE" id="PS00608">
    <property type="entry name" value="GLYCOSYL_HYDROL_F2_2"/>
    <property type="match status" value="1"/>
</dbReference>
<feature type="signal peptide" evidence="4">
    <location>
        <begin position="1"/>
        <end position="18"/>
    </location>
</feature>
<evidence type="ECO:0000313" key="10">
    <source>
        <dbReference type="EMBL" id="MDZ8120544.1"/>
    </source>
</evidence>
<dbReference type="Pfam" id="PF02837">
    <property type="entry name" value="Glyco_hydro_2_N"/>
    <property type="match status" value="1"/>
</dbReference>
<dbReference type="InterPro" id="IPR032311">
    <property type="entry name" value="DUF4982"/>
</dbReference>
<accession>A0ABU5N285</accession>
<feature type="domain" description="DUF4982" evidence="8">
    <location>
        <begin position="615"/>
        <end position="675"/>
    </location>
</feature>
<dbReference type="Gene3D" id="2.60.40.10">
    <property type="entry name" value="Immunoglobulins"/>
    <property type="match status" value="3"/>
</dbReference>
<dbReference type="SUPFAM" id="SSF49785">
    <property type="entry name" value="Galactose-binding domain-like"/>
    <property type="match status" value="1"/>
</dbReference>
<keyword evidence="4" id="KW-0732">Signal</keyword>
<dbReference type="InterPro" id="IPR006103">
    <property type="entry name" value="Glyco_hydro_2_cat"/>
</dbReference>
<evidence type="ECO:0000259" key="8">
    <source>
        <dbReference type="Pfam" id="PF16355"/>
    </source>
</evidence>
<organism evidence="10 11">
    <name type="scientific">Pontiella agarivorans</name>
    <dbReference type="NCBI Taxonomy" id="3038953"/>
    <lineage>
        <taxon>Bacteria</taxon>
        <taxon>Pseudomonadati</taxon>
        <taxon>Kiritimatiellota</taxon>
        <taxon>Kiritimatiellia</taxon>
        <taxon>Kiritimatiellales</taxon>
        <taxon>Pontiellaceae</taxon>
        <taxon>Pontiella</taxon>
    </lineage>
</organism>
<dbReference type="GO" id="GO:0016787">
    <property type="term" value="F:hydrolase activity"/>
    <property type="evidence" value="ECO:0007669"/>
    <property type="project" value="UniProtKB-KW"/>
</dbReference>